<gene>
    <name evidence="2" type="ORF">CPELLU_LOCUS6826</name>
</gene>
<accession>A0A9N9CDE4</accession>
<keyword evidence="1" id="KW-0472">Membrane</keyword>
<dbReference type="OrthoDB" id="2403479at2759"/>
<organism evidence="2 3">
    <name type="scientific">Cetraspora pellucida</name>
    <dbReference type="NCBI Taxonomy" id="1433469"/>
    <lineage>
        <taxon>Eukaryota</taxon>
        <taxon>Fungi</taxon>
        <taxon>Fungi incertae sedis</taxon>
        <taxon>Mucoromycota</taxon>
        <taxon>Glomeromycotina</taxon>
        <taxon>Glomeromycetes</taxon>
        <taxon>Diversisporales</taxon>
        <taxon>Gigasporaceae</taxon>
        <taxon>Cetraspora</taxon>
    </lineage>
</organism>
<dbReference type="EMBL" id="CAJVQA010004366">
    <property type="protein sequence ID" value="CAG8597325.1"/>
    <property type="molecule type" value="Genomic_DNA"/>
</dbReference>
<protein>
    <submittedName>
        <fullName evidence="2">6139_t:CDS:1</fullName>
    </submittedName>
</protein>
<dbReference type="Proteomes" id="UP000789759">
    <property type="component" value="Unassembled WGS sequence"/>
</dbReference>
<evidence type="ECO:0000256" key="1">
    <source>
        <dbReference type="SAM" id="Phobius"/>
    </source>
</evidence>
<evidence type="ECO:0000313" key="3">
    <source>
        <dbReference type="Proteomes" id="UP000789759"/>
    </source>
</evidence>
<keyword evidence="3" id="KW-1185">Reference proteome</keyword>
<keyword evidence="1" id="KW-0812">Transmembrane</keyword>
<feature type="transmembrane region" description="Helical" evidence="1">
    <location>
        <begin position="477"/>
        <end position="500"/>
    </location>
</feature>
<reference evidence="2" key="1">
    <citation type="submission" date="2021-06" db="EMBL/GenBank/DDBJ databases">
        <authorList>
            <person name="Kallberg Y."/>
            <person name="Tangrot J."/>
            <person name="Rosling A."/>
        </authorList>
    </citation>
    <scope>NUCLEOTIDE SEQUENCE</scope>
    <source>
        <strain evidence="2">FL966</strain>
    </source>
</reference>
<proteinExistence type="predicted"/>
<sequence>MCILTVDGNYGFIIKEQENVTISNNSMTNLLINYTYLNPITPKISEGSVLYHARNNSEIANISCSSEYSEHGNVCVFTEQTTKDANSSQFTTYQINFLSSGSVIKFKPIDISSVNTSQFDIKPSFFGGYIVTNWESEPNSEYAYTELEEIQSIVYRNMSGIIFMANGTEIISWNLSQLTQLDPKSHTFRSAGFNLMRNDTLIFYVRYTPNKWEIISINLRNYSNYNDYKNPNIISTYPQINEPIVPGNINSINITFSSNISRSSPSLEKLTIYYLNANTNESIFRKFYSNSECKITQKNLSCDVMSSIFNKWNTTYKIEMDNNFVTFDSTNEPMYGISEYGIEKNQWTFKSITCDPQSYQEKFSDTTIGTVLVNNVTIDLDFLNNLTEELVKSIPTSPDRIQHTNRFQKDVSSPSQYLIQLKILKAKDPTDIYSTYGFIENVNLWDEIKSKLLGLLIGFIILTPIILWARYKYPEGQNFMILSVIIILFDFVMDVLFIAINGRDVSRPNLYIPSSIALLNDVILKLFKFFGTDNEPLYESYVTNNLQLESEENDV</sequence>
<dbReference type="AlphaFoldDB" id="A0A9N9CDE4"/>
<name>A0A9N9CDE4_9GLOM</name>
<feature type="transmembrane region" description="Helical" evidence="1">
    <location>
        <begin position="452"/>
        <end position="471"/>
    </location>
</feature>
<evidence type="ECO:0000313" key="2">
    <source>
        <dbReference type="EMBL" id="CAG8597325.1"/>
    </source>
</evidence>
<keyword evidence="1" id="KW-1133">Transmembrane helix</keyword>
<comment type="caution">
    <text evidence="2">The sequence shown here is derived from an EMBL/GenBank/DDBJ whole genome shotgun (WGS) entry which is preliminary data.</text>
</comment>